<evidence type="ECO:0000313" key="1">
    <source>
        <dbReference type="EMBL" id="CAG9567610.1"/>
    </source>
</evidence>
<sequence length="113" mass="12423">MRGSLEKAGAGEARATFRRALARQRSPELAAASIRRLPNTRFRPGDGTKYNINYPALFFGRGQSSEETNWLIEESGCMLRGVGTELAPRGTSWVCALSTTCRMTSYDTTLVVC</sequence>
<gene>
    <name evidence="1" type="ORF">DCHRY22_LOCUS7850</name>
</gene>
<accession>A0A8J2QPU7</accession>
<organism evidence="1 2">
    <name type="scientific">Danaus chrysippus</name>
    <name type="common">African queen</name>
    <dbReference type="NCBI Taxonomy" id="151541"/>
    <lineage>
        <taxon>Eukaryota</taxon>
        <taxon>Metazoa</taxon>
        <taxon>Ecdysozoa</taxon>
        <taxon>Arthropoda</taxon>
        <taxon>Hexapoda</taxon>
        <taxon>Insecta</taxon>
        <taxon>Pterygota</taxon>
        <taxon>Neoptera</taxon>
        <taxon>Endopterygota</taxon>
        <taxon>Lepidoptera</taxon>
        <taxon>Glossata</taxon>
        <taxon>Ditrysia</taxon>
        <taxon>Papilionoidea</taxon>
        <taxon>Nymphalidae</taxon>
        <taxon>Danainae</taxon>
        <taxon>Danaini</taxon>
        <taxon>Danaina</taxon>
        <taxon>Danaus</taxon>
        <taxon>Anosia</taxon>
    </lineage>
</organism>
<proteinExistence type="predicted"/>
<keyword evidence="2" id="KW-1185">Reference proteome</keyword>
<evidence type="ECO:0000313" key="2">
    <source>
        <dbReference type="Proteomes" id="UP000789524"/>
    </source>
</evidence>
<reference evidence="1" key="1">
    <citation type="submission" date="2021-09" db="EMBL/GenBank/DDBJ databases">
        <authorList>
            <person name="Martin H S."/>
        </authorList>
    </citation>
    <scope>NUCLEOTIDE SEQUENCE</scope>
</reference>
<comment type="caution">
    <text evidence="1">The sequence shown here is derived from an EMBL/GenBank/DDBJ whole genome shotgun (WGS) entry which is preliminary data.</text>
</comment>
<dbReference type="EMBL" id="CAKASE010000058">
    <property type="protein sequence ID" value="CAG9567610.1"/>
    <property type="molecule type" value="Genomic_DNA"/>
</dbReference>
<dbReference type="AlphaFoldDB" id="A0A8J2QPU7"/>
<dbReference type="Proteomes" id="UP000789524">
    <property type="component" value="Unassembled WGS sequence"/>
</dbReference>
<protein>
    <submittedName>
        <fullName evidence="1">(African queen) hypothetical protein</fullName>
    </submittedName>
</protein>
<name>A0A8J2QPU7_9NEOP</name>